<sequence>MALKCENKIPGNGAKNLLALWQVYQIAHSNNFSKKLETEPESKKIKRIHGGVDEDLSNKHPLYHDVRMRNWGKWVSEIREPWKKSRIWLGTFPTPEMAVWAHNVAALSIKGSAAILNFLHFANSLPCPTYLTPQDVQAAAAKVVHMDPSSLSSLVIKFYHCKVKKMQCFPVNHSDVDTWQSTSENEQVQFHLDVLDLDLAIMEEKSATITDASSNEEKVHYKVWERYNRLNLMFMRMTVADIIKTALPKTDNAKQFMGLVRERSQTVDKSLAGTLMSTLTTMKFDGSCTMHEHVIEMTNIVARLKTLGMALVQEEIRLKNQGSHSVHYVSHQGNQGAGKRFVKKNDKGKGSLKINDGPVQIQKKASKSNNCHFCGKSGHFQKDCPKCKSWFEKKGELNALAVDALEIYLNEVEKQLDRKVEIIRSDSDDISFATGMLGRYQSNPRMEHWKAVKNVLRYLQGTKNHMLTYRRSDHLEVIGYSDSDFARCVDTRKLTIGFVFLLAKGAVSWKSAKQSVVGASIMEAEFLACFEATIQAN</sequence>
<dbReference type="PROSITE" id="PS51032">
    <property type="entry name" value="AP2_ERF"/>
    <property type="match status" value="1"/>
</dbReference>
<evidence type="ECO:0000259" key="9">
    <source>
        <dbReference type="PROSITE" id="PS50158"/>
    </source>
</evidence>
<gene>
    <name evidence="11" type="ORF">D0Y65_001522</name>
</gene>
<keyword evidence="8" id="KW-0863">Zinc-finger</keyword>
<dbReference type="Gene3D" id="4.10.60.10">
    <property type="entry name" value="Zinc finger, CCHC-type"/>
    <property type="match status" value="1"/>
</dbReference>
<dbReference type="SUPFAM" id="SSF54171">
    <property type="entry name" value="DNA-binding domain"/>
    <property type="match status" value="1"/>
</dbReference>
<dbReference type="Proteomes" id="UP000289340">
    <property type="component" value="Chromosome 1"/>
</dbReference>
<dbReference type="CDD" id="cd00018">
    <property type="entry name" value="AP2"/>
    <property type="match status" value="1"/>
</dbReference>
<protein>
    <submittedName>
        <fullName evidence="11">Dehydration-responsive element-binding protein 3</fullName>
    </submittedName>
</protein>
<dbReference type="EMBL" id="QZWG01000001">
    <property type="protein sequence ID" value="RZC29937.1"/>
    <property type="molecule type" value="Genomic_DNA"/>
</dbReference>
<comment type="similarity">
    <text evidence="7">Belongs to the AP2/ERF transcription factor family. ERF subfamily.</text>
</comment>
<evidence type="ECO:0000313" key="12">
    <source>
        <dbReference type="Proteomes" id="UP000289340"/>
    </source>
</evidence>
<proteinExistence type="inferred from homology"/>
<keyword evidence="8" id="KW-0862">Zinc</keyword>
<keyword evidence="12" id="KW-1185">Reference proteome</keyword>
<dbReference type="GO" id="GO:0008270">
    <property type="term" value="F:zinc ion binding"/>
    <property type="evidence" value="ECO:0007669"/>
    <property type="project" value="UniProtKB-KW"/>
</dbReference>
<evidence type="ECO:0000256" key="7">
    <source>
        <dbReference type="ARBA" id="ARBA00024343"/>
    </source>
</evidence>
<dbReference type="AlphaFoldDB" id="A0A445M2V3"/>
<dbReference type="PROSITE" id="PS50158">
    <property type="entry name" value="ZF_CCHC"/>
    <property type="match status" value="1"/>
</dbReference>
<keyword evidence="2" id="KW-0805">Transcription regulation</keyword>
<keyword evidence="3" id="KW-0238">DNA-binding</keyword>
<dbReference type="SMART" id="SM00380">
    <property type="entry name" value="AP2"/>
    <property type="match status" value="1"/>
</dbReference>
<accession>A0A445M2V3</accession>
<dbReference type="GO" id="GO:0005634">
    <property type="term" value="C:nucleus"/>
    <property type="evidence" value="ECO:0007669"/>
    <property type="project" value="UniProtKB-SubCell"/>
</dbReference>
<evidence type="ECO:0000313" key="11">
    <source>
        <dbReference type="EMBL" id="RZC29937.1"/>
    </source>
</evidence>
<dbReference type="CDD" id="cd09272">
    <property type="entry name" value="RNase_HI_RT_Ty1"/>
    <property type="match status" value="1"/>
</dbReference>
<dbReference type="InterPro" id="IPR051032">
    <property type="entry name" value="AP2/ERF_TF_ERF_subfamily"/>
</dbReference>
<evidence type="ECO:0000256" key="1">
    <source>
        <dbReference type="ARBA" id="ARBA00004123"/>
    </source>
</evidence>
<evidence type="ECO:0000256" key="8">
    <source>
        <dbReference type="PROSITE-ProRule" id="PRU00047"/>
    </source>
</evidence>
<evidence type="ECO:0000256" key="4">
    <source>
        <dbReference type="ARBA" id="ARBA00023159"/>
    </source>
</evidence>
<dbReference type="InterPro" id="IPR036955">
    <property type="entry name" value="AP2/ERF_dom_sf"/>
</dbReference>
<evidence type="ECO:0000259" key="10">
    <source>
        <dbReference type="PROSITE" id="PS51032"/>
    </source>
</evidence>
<dbReference type="InterPro" id="IPR036875">
    <property type="entry name" value="Znf_CCHC_sf"/>
</dbReference>
<dbReference type="InterPro" id="IPR001471">
    <property type="entry name" value="AP2/ERF_dom"/>
</dbReference>
<evidence type="ECO:0000256" key="2">
    <source>
        <dbReference type="ARBA" id="ARBA00023015"/>
    </source>
</evidence>
<comment type="caution">
    <text evidence="11">The sequence shown here is derived from an EMBL/GenBank/DDBJ whole genome shotgun (WGS) entry which is preliminary data.</text>
</comment>
<dbReference type="InterPro" id="IPR001878">
    <property type="entry name" value="Znf_CCHC"/>
</dbReference>
<feature type="domain" description="CCHC-type" evidence="9">
    <location>
        <begin position="371"/>
        <end position="386"/>
    </location>
</feature>
<dbReference type="PANTHER" id="PTHR31985:SF259">
    <property type="entry name" value="DEHYDRATION-RESPONSIVE ELEMENT-BINDING PROTEIN 3"/>
    <property type="match status" value="1"/>
</dbReference>
<feature type="domain" description="AP2/ERF" evidence="10">
    <location>
        <begin position="62"/>
        <end position="119"/>
    </location>
</feature>
<dbReference type="SUPFAM" id="SSF57756">
    <property type="entry name" value="Retrovirus zinc finger-like domains"/>
    <property type="match status" value="1"/>
</dbReference>
<dbReference type="PRINTS" id="PR00367">
    <property type="entry name" value="ETHRSPELEMNT"/>
</dbReference>
<keyword evidence="8" id="KW-0479">Metal-binding</keyword>
<comment type="subcellular location">
    <subcellularLocation>
        <location evidence="1">Nucleus</location>
    </subcellularLocation>
</comment>
<evidence type="ECO:0000256" key="5">
    <source>
        <dbReference type="ARBA" id="ARBA00023163"/>
    </source>
</evidence>
<keyword evidence="5" id="KW-0804">Transcription</keyword>
<name>A0A445M2V3_GLYSO</name>
<keyword evidence="4" id="KW-0010">Activator</keyword>
<dbReference type="GO" id="GO:0003677">
    <property type="term" value="F:DNA binding"/>
    <property type="evidence" value="ECO:0007669"/>
    <property type="project" value="UniProtKB-KW"/>
</dbReference>
<dbReference type="GO" id="GO:0003700">
    <property type="term" value="F:DNA-binding transcription factor activity"/>
    <property type="evidence" value="ECO:0007669"/>
    <property type="project" value="InterPro"/>
</dbReference>
<evidence type="ECO:0000256" key="6">
    <source>
        <dbReference type="ARBA" id="ARBA00023242"/>
    </source>
</evidence>
<keyword evidence="6" id="KW-0539">Nucleus</keyword>
<dbReference type="PANTHER" id="PTHR31985">
    <property type="entry name" value="ETHYLENE-RESPONSIVE TRANSCRIPTION FACTOR ERF042-RELATED"/>
    <property type="match status" value="1"/>
</dbReference>
<organism evidence="11 12">
    <name type="scientific">Glycine soja</name>
    <name type="common">Wild soybean</name>
    <dbReference type="NCBI Taxonomy" id="3848"/>
    <lineage>
        <taxon>Eukaryota</taxon>
        <taxon>Viridiplantae</taxon>
        <taxon>Streptophyta</taxon>
        <taxon>Embryophyta</taxon>
        <taxon>Tracheophyta</taxon>
        <taxon>Spermatophyta</taxon>
        <taxon>Magnoliopsida</taxon>
        <taxon>eudicotyledons</taxon>
        <taxon>Gunneridae</taxon>
        <taxon>Pentapetalae</taxon>
        <taxon>rosids</taxon>
        <taxon>fabids</taxon>
        <taxon>Fabales</taxon>
        <taxon>Fabaceae</taxon>
        <taxon>Papilionoideae</taxon>
        <taxon>50 kb inversion clade</taxon>
        <taxon>NPAAA clade</taxon>
        <taxon>indigoferoid/millettioid clade</taxon>
        <taxon>Phaseoleae</taxon>
        <taxon>Glycine</taxon>
        <taxon>Glycine subgen. Soja</taxon>
    </lineage>
</organism>
<dbReference type="InterPro" id="IPR016177">
    <property type="entry name" value="DNA-bd_dom_sf"/>
</dbReference>
<evidence type="ECO:0000256" key="3">
    <source>
        <dbReference type="ARBA" id="ARBA00023125"/>
    </source>
</evidence>
<dbReference type="Pfam" id="PF00098">
    <property type="entry name" value="zf-CCHC"/>
    <property type="match status" value="1"/>
</dbReference>
<dbReference type="SMART" id="SM00343">
    <property type="entry name" value="ZnF_C2HC"/>
    <property type="match status" value="1"/>
</dbReference>
<reference evidence="11 12" key="1">
    <citation type="submission" date="2018-09" db="EMBL/GenBank/DDBJ databases">
        <title>A high-quality reference genome of wild soybean provides a powerful tool to mine soybean genomes.</title>
        <authorList>
            <person name="Xie M."/>
            <person name="Chung C.Y.L."/>
            <person name="Li M.-W."/>
            <person name="Wong F.-L."/>
            <person name="Chan T.-F."/>
            <person name="Lam H.-M."/>
        </authorList>
    </citation>
    <scope>NUCLEOTIDE SEQUENCE [LARGE SCALE GENOMIC DNA]</scope>
    <source>
        <strain evidence="12">cv. W05</strain>
        <tissue evidence="11">Hypocotyl of etiolated seedlings</tissue>
    </source>
</reference>
<dbReference type="Gene3D" id="3.30.730.10">
    <property type="entry name" value="AP2/ERF domain"/>
    <property type="match status" value="1"/>
</dbReference>